<dbReference type="FunFam" id="3.40.50.1100:FF:000007">
    <property type="entry name" value="L-threonine dehydratase catabolic TdcB"/>
    <property type="match status" value="1"/>
</dbReference>
<dbReference type="GO" id="GO:0018114">
    <property type="term" value="F:threonine racemase activity"/>
    <property type="evidence" value="ECO:0007669"/>
    <property type="project" value="TreeGrafter"/>
</dbReference>
<dbReference type="Pfam" id="PF00291">
    <property type="entry name" value="PALP"/>
    <property type="match status" value="1"/>
</dbReference>
<dbReference type="CDD" id="cd01562">
    <property type="entry name" value="Thr-dehyd"/>
    <property type="match status" value="1"/>
</dbReference>
<sequence length="318" mass="34333">MEKILGIPTLRQIEAAQLAIQPYVHQTPVLTNEGINKITGASIYFKCENFQKIGAFKIRGATCATLALSKMEKAKGIATHSSGNHAQAIALTAQLHDIKAYVVMPSSAPEIKKNATKDYGATVVICEPTLASRQETLDKIVQETGATYIPSYDHYNIIAGQATVAKELIEEVSGLEVIMAPVGGGGLMSGTALSTHYLLPNAVVIGAEPKLVDEAYRSLKTGVKQVNKGAKSIADGLLTNLSDRTFEIMTKYVHDMITVSEEEIVAAMRLIWERMKIIVEPSSAVPLAAILQQKERFEGKKIGLILTGGNVDVEQLPF</sequence>
<organism evidence="6">
    <name type="scientific">uncultured Aureispira sp</name>
    <dbReference type="NCBI Taxonomy" id="1331704"/>
    <lineage>
        <taxon>Bacteria</taxon>
        <taxon>Pseudomonadati</taxon>
        <taxon>Bacteroidota</taxon>
        <taxon>Saprospiria</taxon>
        <taxon>Saprospirales</taxon>
        <taxon>Saprospiraceae</taxon>
        <taxon>Aureispira</taxon>
        <taxon>environmental samples</taxon>
    </lineage>
</organism>
<dbReference type="PANTHER" id="PTHR43050:SF1">
    <property type="entry name" value="SERINE RACEMASE"/>
    <property type="match status" value="1"/>
</dbReference>
<reference evidence="6" key="1">
    <citation type="submission" date="2020-01" db="EMBL/GenBank/DDBJ databases">
        <authorList>
            <person name="Meier V. D."/>
            <person name="Meier V D."/>
        </authorList>
    </citation>
    <scope>NUCLEOTIDE SEQUENCE</scope>
    <source>
        <strain evidence="6">HLG_WM_MAG_10</strain>
    </source>
</reference>
<accession>A0A6S6S667</accession>
<evidence type="ECO:0000256" key="1">
    <source>
        <dbReference type="ARBA" id="ARBA00001933"/>
    </source>
</evidence>
<dbReference type="GO" id="GO:0000287">
    <property type="term" value="F:magnesium ion binding"/>
    <property type="evidence" value="ECO:0007669"/>
    <property type="project" value="TreeGrafter"/>
</dbReference>
<feature type="domain" description="Tryptophan synthase beta chain-like PALP" evidence="5">
    <location>
        <begin position="21"/>
        <end position="308"/>
    </location>
</feature>
<dbReference type="InterPro" id="IPR001926">
    <property type="entry name" value="TrpB-like_PALP"/>
</dbReference>
<protein>
    <submittedName>
        <fullName evidence="6">Threonine dehydratase, catabolic (EC)</fullName>
        <ecNumber evidence="6">4.3.1.19</ecNumber>
    </submittedName>
</protein>
<comment type="similarity">
    <text evidence="2">Belongs to the serine/threonine dehydratase family.</text>
</comment>
<evidence type="ECO:0000256" key="2">
    <source>
        <dbReference type="ARBA" id="ARBA00010869"/>
    </source>
</evidence>
<dbReference type="GO" id="GO:0008721">
    <property type="term" value="F:D-serine ammonia-lyase activity"/>
    <property type="evidence" value="ECO:0007669"/>
    <property type="project" value="TreeGrafter"/>
</dbReference>
<keyword evidence="4 6" id="KW-0456">Lyase</keyword>
<comment type="cofactor">
    <cofactor evidence="1">
        <name>pyridoxal 5'-phosphate</name>
        <dbReference type="ChEBI" id="CHEBI:597326"/>
    </cofactor>
</comment>
<dbReference type="GO" id="GO:0070179">
    <property type="term" value="P:D-serine biosynthetic process"/>
    <property type="evidence" value="ECO:0007669"/>
    <property type="project" value="TreeGrafter"/>
</dbReference>
<dbReference type="Gene3D" id="3.40.50.1100">
    <property type="match status" value="2"/>
</dbReference>
<dbReference type="GO" id="GO:0030378">
    <property type="term" value="F:serine racemase activity"/>
    <property type="evidence" value="ECO:0007669"/>
    <property type="project" value="TreeGrafter"/>
</dbReference>
<dbReference type="AlphaFoldDB" id="A0A6S6S667"/>
<dbReference type="GO" id="GO:0030170">
    <property type="term" value="F:pyridoxal phosphate binding"/>
    <property type="evidence" value="ECO:0007669"/>
    <property type="project" value="TreeGrafter"/>
</dbReference>
<dbReference type="SUPFAM" id="SSF53686">
    <property type="entry name" value="Tryptophan synthase beta subunit-like PLP-dependent enzymes"/>
    <property type="match status" value="1"/>
</dbReference>
<keyword evidence="3" id="KW-0663">Pyridoxal phosphate</keyword>
<proteinExistence type="inferred from homology"/>
<evidence type="ECO:0000313" key="6">
    <source>
        <dbReference type="EMBL" id="CAA6799799.1"/>
    </source>
</evidence>
<dbReference type="PANTHER" id="PTHR43050">
    <property type="entry name" value="SERINE / THREONINE RACEMASE FAMILY MEMBER"/>
    <property type="match status" value="1"/>
</dbReference>
<dbReference type="GO" id="GO:0003941">
    <property type="term" value="F:L-serine ammonia-lyase activity"/>
    <property type="evidence" value="ECO:0007669"/>
    <property type="project" value="TreeGrafter"/>
</dbReference>
<dbReference type="EMBL" id="CACVAQ010000045">
    <property type="protein sequence ID" value="CAA6799799.1"/>
    <property type="molecule type" value="Genomic_DNA"/>
</dbReference>
<evidence type="ECO:0000256" key="4">
    <source>
        <dbReference type="ARBA" id="ARBA00023239"/>
    </source>
</evidence>
<dbReference type="InterPro" id="IPR036052">
    <property type="entry name" value="TrpB-like_PALP_sf"/>
</dbReference>
<dbReference type="EC" id="4.3.1.19" evidence="6"/>
<evidence type="ECO:0000256" key="3">
    <source>
        <dbReference type="ARBA" id="ARBA00022898"/>
    </source>
</evidence>
<evidence type="ECO:0000259" key="5">
    <source>
        <dbReference type="Pfam" id="PF00291"/>
    </source>
</evidence>
<gene>
    <name evidence="6" type="ORF">HELGO_WM29750</name>
</gene>
<name>A0A6S6S667_9BACT</name>
<dbReference type="GO" id="GO:0005524">
    <property type="term" value="F:ATP binding"/>
    <property type="evidence" value="ECO:0007669"/>
    <property type="project" value="TreeGrafter"/>
</dbReference>
<dbReference type="GO" id="GO:0004794">
    <property type="term" value="F:threonine deaminase activity"/>
    <property type="evidence" value="ECO:0007669"/>
    <property type="project" value="UniProtKB-EC"/>
</dbReference>